<protein>
    <submittedName>
        <fullName evidence="3">Sugar-specific transcriptional regulator TrmB</fullName>
    </submittedName>
</protein>
<dbReference type="PANTHER" id="PTHR34293">
    <property type="entry name" value="HTH-TYPE TRANSCRIPTIONAL REGULATOR TRMBL2"/>
    <property type="match status" value="1"/>
</dbReference>
<evidence type="ECO:0000259" key="1">
    <source>
        <dbReference type="Pfam" id="PF01978"/>
    </source>
</evidence>
<name>A0A1M6H4Z6_9FIRM</name>
<feature type="domain" description="Transcription regulator TrmB N-terminal" evidence="1">
    <location>
        <begin position="2"/>
        <end position="67"/>
    </location>
</feature>
<feature type="domain" description="Transcription regulator TrmB C-terminal" evidence="2">
    <location>
        <begin position="100"/>
        <end position="185"/>
    </location>
</feature>
<dbReference type="AlphaFoldDB" id="A0A1M6H4Z6"/>
<evidence type="ECO:0000259" key="2">
    <source>
        <dbReference type="Pfam" id="PF11495"/>
    </source>
</evidence>
<dbReference type="InterPro" id="IPR002831">
    <property type="entry name" value="Tscrpt_reg_TrmB_N"/>
</dbReference>
<dbReference type="EMBL" id="FQZP01000029">
    <property type="protein sequence ID" value="SHJ17250.1"/>
    <property type="molecule type" value="Genomic_DNA"/>
</dbReference>
<keyword evidence="4" id="KW-1185">Reference proteome</keyword>
<dbReference type="Gene3D" id="1.10.10.10">
    <property type="entry name" value="Winged helix-like DNA-binding domain superfamily/Winged helix DNA-binding domain"/>
    <property type="match status" value="1"/>
</dbReference>
<evidence type="ECO:0000313" key="3">
    <source>
        <dbReference type="EMBL" id="SHJ17250.1"/>
    </source>
</evidence>
<proteinExistence type="predicted"/>
<reference evidence="3 4" key="1">
    <citation type="submission" date="2016-11" db="EMBL/GenBank/DDBJ databases">
        <authorList>
            <person name="Varghese N."/>
            <person name="Submissions S."/>
        </authorList>
    </citation>
    <scope>NUCLEOTIDE SEQUENCE [LARGE SCALE GENOMIC DNA]</scope>
    <source>
        <strain evidence="3 4">DSM 19027</strain>
    </source>
</reference>
<organism evidence="3 4">
    <name type="scientific">Thermoclostridium caenicola</name>
    <dbReference type="NCBI Taxonomy" id="659425"/>
    <lineage>
        <taxon>Bacteria</taxon>
        <taxon>Bacillati</taxon>
        <taxon>Bacillota</taxon>
        <taxon>Clostridia</taxon>
        <taxon>Eubacteriales</taxon>
        <taxon>Oscillospiraceae</taxon>
        <taxon>Thermoclostridium</taxon>
    </lineage>
</organism>
<sequence>MKTGLTRHESELYIALCREGEMNGYEAAKATGIPRANAYQALASLADKGGAYVIEGPVQRYVAVPVEEYCSNVLEYMKNVLEQIKRECPRGKPQHEPYITITGFRHIVDKMKNMIRQARERVYVSLSEKEIAYVREELLDAVQRGLKVVAITSAGVELEGAIVYTIQKKPGPIRIIVDSTQVLTGELAGLDDDSCLYSRNRPLVELIKDSLKNEIQLSSYGGRSP</sequence>
<evidence type="ECO:0000313" key="4">
    <source>
        <dbReference type="Proteomes" id="UP000324781"/>
    </source>
</evidence>
<gene>
    <name evidence="3" type="ORF">SAMN05444373_102925</name>
</gene>
<dbReference type="CDD" id="cd09124">
    <property type="entry name" value="PLDc_like_TrmB_middle"/>
    <property type="match status" value="1"/>
</dbReference>
<dbReference type="PANTHER" id="PTHR34293:SF1">
    <property type="entry name" value="HTH-TYPE TRANSCRIPTIONAL REGULATOR TRMBL2"/>
    <property type="match status" value="1"/>
</dbReference>
<dbReference type="InterPro" id="IPR051797">
    <property type="entry name" value="TrmB-like"/>
</dbReference>
<dbReference type="Proteomes" id="UP000324781">
    <property type="component" value="Unassembled WGS sequence"/>
</dbReference>
<dbReference type="InterPro" id="IPR021586">
    <property type="entry name" value="Tscrpt_reg_TrmB_C"/>
</dbReference>
<dbReference type="InterPro" id="IPR036390">
    <property type="entry name" value="WH_DNA-bd_sf"/>
</dbReference>
<dbReference type="Pfam" id="PF01978">
    <property type="entry name" value="TrmB"/>
    <property type="match status" value="1"/>
</dbReference>
<dbReference type="Pfam" id="PF11495">
    <property type="entry name" value="Regulator_TrmB"/>
    <property type="match status" value="1"/>
</dbReference>
<dbReference type="RefSeq" id="WP_243133239.1">
    <property type="nucleotide sequence ID" value="NZ_DAONMB010000212.1"/>
</dbReference>
<dbReference type="SUPFAM" id="SSF46785">
    <property type="entry name" value="Winged helix' DNA-binding domain"/>
    <property type="match status" value="1"/>
</dbReference>
<accession>A0A1M6H4Z6</accession>
<dbReference type="InterPro" id="IPR036388">
    <property type="entry name" value="WH-like_DNA-bd_sf"/>
</dbReference>